<keyword evidence="3" id="KW-1185">Reference proteome</keyword>
<feature type="compositionally biased region" description="Basic residues" evidence="1">
    <location>
        <begin position="75"/>
        <end position="103"/>
    </location>
</feature>
<dbReference type="Proteomes" id="UP000823399">
    <property type="component" value="Unassembled WGS sequence"/>
</dbReference>
<proteinExistence type="predicted"/>
<feature type="compositionally biased region" description="Polar residues" evidence="1">
    <location>
        <begin position="1"/>
        <end position="27"/>
    </location>
</feature>
<sequence>MNQYTFPSSHSPYSTHQSVAYPTSSHSQHGHGSYNYGTPLRRASTGHTYASSPQYGYPPVVQAPQTTQYLSVPNSHHRSRSQSRHSHSRPRANSHSHHGHGHGHGYSTTATYPVTYATSAPVYIQPNSGHHRSHSHSTSHRHRSHSRPAHSYAGGGDYHRGRSVSIGDRFRNFLGMEPSSNSYYNSYGNQGHGHHNSYGGMRDERRPRKHSGYVDEHGREVDSRGRMIHRY</sequence>
<dbReference type="GeneID" id="64697460"/>
<dbReference type="AlphaFoldDB" id="A0A9P7JZZ0"/>
<feature type="compositionally biased region" description="Basic and acidic residues" evidence="1">
    <location>
        <begin position="201"/>
        <end position="225"/>
    </location>
</feature>
<evidence type="ECO:0000313" key="2">
    <source>
        <dbReference type="EMBL" id="KAG2118823.1"/>
    </source>
</evidence>
<comment type="caution">
    <text evidence="2">The sequence shown here is derived from an EMBL/GenBank/DDBJ whole genome shotgun (WGS) entry which is preliminary data.</text>
</comment>
<name>A0A9P7JZZ0_9AGAM</name>
<dbReference type="RefSeq" id="XP_041298932.1">
    <property type="nucleotide sequence ID" value="XM_041435201.1"/>
</dbReference>
<evidence type="ECO:0000256" key="1">
    <source>
        <dbReference type="SAM" id="MobiDB-lite"/>
    </source>
</evidence>
<evidence type="ECO:0000313" key="3">
    <source>
        <dbReference type="Proteomes" id="UP000823399"/>
    </source>
</evidence>
<feature type="region of interest" description="Disordered" evidence="1">
    <location>
        <begin position="189"/>
        <end position="231"/>
    </location>
</feature>
<feature type="compositionally biased region" description="Polar residues" evidence="1">
    <location>
        <begin position="63"/>
        <end position="74"/>
    </location>
</feature>
<feature type="region of interest" description="Disordered" evidence="1">
    <location>
        <begin position="123"/>
        <end position="163"/>
    </location>
</feature>
<protein>
    <submittedName>
        <fullName evidence="2">Uncharacterized protein</fullName>
    </submittedName>
</protein>
<dbReference type="OrthoDB" id="2683163at2759"/>
<accession>A0A9P7JZZ0</accession>
<feature type="compositionally biased region" description="Polar residues" evidence="1">
    <location>
        <begin position="45"/>
        <end position="54"/>
    </location>
</feature>
<organism evidence="2 3">
    <name type="scientific">Suillus discolor</name>
    <dbReference type="NCBI Taxonomy" id="1912936"/>
    <lineage>
        <taxon>Eukaryota</taxon>
        <taxon>Fungi</taxon>
        <taxon>Dikarya</taxon>
        <taxon>Basidiomycota</taxon>
        <taxon>Agaricomycotina</taxon>
        <taxon>Agaricomycetes</taxon>
        <taxon>Agaricomycetidae</taxon>
        <taxon>Boletales</taxon>
        <taxon>Suillineae</taxon>
        <taxon>Suillaceae</taxon>
        <taxon>Suillus</taxon>
    </lineage>
</organism>
<feature type="region of interest" description="Disordered" evidence="1">
    <location>
        <begin position="1"/>
        <end position="110"/>
    </location>
</feature>
<reference evidence="2" key="1">
    <citation type="journal article" date="2020" name="New Phytol.">
        <title>Comparative genomics reveals dynamic genome evolution in host specialist ectomycorrhizal fungi.</title>
        <authorList>
            <person name="Lofgren L.A."/>
            <person name="Nguyen N.H."/>
            <person name="Vilgalys R."/>
            <person name="Ruytinx J."/>
            <person name="Liao H.L."/>
            <person name="Branco S."/>
            <person name="Kuo A."/>
            <person name="LaButti K."/>
            <person name="Lipzen A."/>
            <person name="Andreopoulos W."/>
            <person name="Pangilinan J."/>
            <person name="Riley R."/>
            <person name="Hundley H."/>
            <person name="Na H."/>
            <person name="Barry K."/>
            <person name="Grigoriev I.V."/>
            <person name="Stajich J.E."/>
            <person name="Kennedy P.G."/>
        </authorList>
    </citation>
    <scope>NUCLEOTIDE SEQUENCE</scope>
    <source>
        <strain evidence="2">FC423</strain>
    </source>
</reference>
<gene>
    <name evidence="2" type="ORF">F5147DRAFT_666967</name>
</gene>
<dbReference type="EMBL" id="JABBWM010000003">
    <property type="protein sequence ID" value="KAG2118823.1"/>
    <property type="molecule type" value="Genomic_DNA"/>
</dbReference>
<feature type="compositionally biased region" description="Basic residues" evidence="1">
    <location>
        <begin position="129"/>
        <end position="148"/>
    </location>
</feature>